<dbReference type="Proteomes" id="UP000777438">
    <property type="component" value="Unassembled WGS sequence"/>
</dbReference>
<dbReference type="InterPro" id="IPR000626">
    <property type="entry name" value="Ubiquitin-like_dom"/>
</dbReference>
<organism evidence="4 5">
    <name type="scientific">Thelonectria olida</name>
    <dbReference type="NCBI Taxonomy" id="1576542"/>
    <lineage>
        <taxon>Eukaryota</taxon>
        <taxon>Fungi</taxon>
        <taxon>Dikarya</taxon>
        <taxon>Ascomycota</taxon>
        <taxon>Pezizomycotina</taxon>
        <taxon>Sordariomycetes</taxon>
        <taxon>Hypocreomycetidae</taxon>
        <taxon>Hypocreales</taxon>
        <taxon>Nectriaceae</taxon>
        <taxon>Thelonectria</taxon>
    </lineage>
</organism>
<comment type="caution">
    <text evidence="4">The sequence shown here is derived from an EMBL/GenBank/DDBJ whole genome shotgun (WGS) entry which is preliminary data.</text>
</comment>
<accession>A0A9P8W4L4</accession>
<feature type="domain" description="BAG" evidence="3">
    <location>
        <begin position="235"/>
        <end position="300"/>
    </location>
</feature>
<dbReference type="PANTHER" id="PTHR14942">
    <property type="entry name" value="U11/U12 SMALL NUCLEAR RIBONUCLEOPROTEIN 25 KDA PROTEIN"/>
    <property type="match status" value="1"/>
</dbReference>
<dbReference type="AlphaFoldDB" id="A0A9P8W4L4"/>
<evidence type="ECO:0000313" key="4">
    <source>
        <dbReference type="EMBL" id="KAH6889691.1"/>
    </source>
</evidence>
<gene>
    <name evidence="4" type="ORF">B0T10DRAFT_38764</name>
</gene>
<dbReference type="Gene3D" id="1.20.58.120">
    <property type="entry name" value="BAG domain"/>
    <property type="match status" value="1"/>
</dbReference>
<evidence type="ECO:0000259" key="2">
    <source>
        <dbReference type="PROSITE" id="PS50053"/>
    </source>
</evidence>
<evidence type="ECO:0000313" key="5">
    <source>
        <dbReference type="Proteomes" id="UP000777438"/>
    </source>
</evidence>
<feature type="region of interest" description="Disordered" evidence="1">
    <location>
        <begin position="143"/>
        <end position="213"/>
    </location>
</feature>
<dbReference type="SMART" id="SM00264">
    <property type="entry name" value="BAG"/>
    <property type="match status" value="1"/>
</dbReference>
<dbReference type="PROSITE" id="PS51035">
    <property type="entry name" value="BAG"/>
    <property type="match status" value="1"/>
</dbReference>
<dbReference type="Pfam" id="PF02179">
    <property type="entry name" value="BAG"/>
    <property type="match status" value="1"/>
</dbReference>
<evidence type="ECO:0000259" key="3">
    <source>
        <dbReference type="PROSITE" id="PS51035"/>
    </source>
</evidence>
<feature type="domain" description="Ubiquitin-like" evidence="2">
    <location>
        <begin position="89"/>
        <end position="143"/>
    </location>
</feature>
<dbReference type="InterPro" id="IPR036533">
    <property type="entry name" value="BAG_dom_sf"/>
</dbReference>
<evidence type="ECO:0000256" key="1">
    <source>
        <dbReference type="SAM" id="MobiDB-lite"/>
    </source>
</evidence>
<protein>
    <submittedName>
        <fullName evidence="4">BAG domain-containing protein</fullName>
    </submittedName>
</protein>
<dbReference type="PANTHER" id="PTHR14942:SF0">
    <property type="entry name" value="U11_U12 SMALL NUCLEAR RIBONUCLEOPROTEIN 25 KDA PROTEIN"/>
    <property type="match status" value="1"/>
</dbReference>
<dbReference type="SUPFAM" id="SSF54236">
    <property type="entry name" value="Ubiquitin-like"/>
    <property type="match status" value="1"/>
</dbReference>
<sequence length="302" mass="33417">MSRRYGWSLGREPLSPYSSMSGGAPAVTDEDFSYITSQDLDTVPDQYYARPHSAAPPDPEDDILLIKNKGVTYPAHFPAYSIGDGKLQVTDVKQRAALMMDLPSRTARRIKLIYKGRQLKDPEAPVREYGVKNNSELMAVLSEIEETSSPSSEEMVIVDAPERESKPKTKKGKKKRSGKKKGDTGSSAASSSPRTSTSTLASPKSPVDPSTLTGPMKVLHELASEFNTKWLPLCDQYCASTPPDSKKREEEHRKLSETVMQQIILKLDGVDSEGIPEVRTRRKELVQHVQATLKRMDIAKGP</sequence>
<dbReference type="GO" id="GO:0005681">
    <property type="term" value="C:spliceosomal complex"/>
    <property type="evidence" value="ECO:0007669"/>
    <property type="project" value="TreeGrafter"/>
</dbReference>
<dbReference type="OrthoDB" id="417450at2759"/>
<name>A0A9P8W4L4_9HYPO</name>
<dbReference type="InterPro" id="IPR029071">
    <property type="entry name" value="Ubiquitin-like_domsf"/>
</dbReference>
<feature type="region of interest" description="Disordered" evidence="1">
    <location>
        <begin position="1"/>
        <end position="24"/>
    </location>
</feature>
<dbReference type="GO" id="GO:0000398">
    <property type="term" value="P:mRNA splicing, via spliceosome"/>
    <property type="evidence" value="ECO:0007669"/>
    <property type="project" value="InterPro"/>
</dbReference>
<dbReference type="InterPro" id="IPR039690">
    <property type="entry name" value="SNRNP25"/>
</dbReference>
<dbReference type="InterPro" id="IPR003103">
    <property type="entry name" value="BAG_domain"/>
</dbReference>
<dbReference type="SUPFAM" id="SSF63491">
    <property type="entry name" value="BAG domain"/>
    <property type="match status" value="1"/>
</dbReference>
<feature type="compositionally biased region" description="Low complexity" evidence="1">
    <location>
        <begin position="184"/>
        <end position="199"/>
    </location>
</feature>
<feature type="compositionally biased region" description="Basic residues" evidence="1">
    <location>
        <begin position="168"/>
        <end position="179"/>
    </location>
</feature>
<dbReference type="Gene3D" id="3.10.20.90">
    <property type="entry name" value="Phosphatidylinositol 3-kinase Catalytic Subunit, Chain A, domain 1"/>
    <property type="match status" value="1"/>
</dbReference>
<dbReference type="GO" id="GO:0051087">
    <property type="term" value="F:protein-folding chaperone binding"/>
    <property type="evidence" value="ECO:0007669"/>
    <property type="project" value="InterPro"/>
</dbReference>
<proteinExistence type="predicted"/>
<reference evidence="4 5" key="1">
    <citation type="journal article" date="2021" name="Nat. Commun.">
        <title>Genetic determinants of endophytism in the Arabidopsis root mycobiome.</title>
        <authorList>
            <person name="Mesny F."/>
            <person name="Miyauchi S."/>
            <person name="Thiergart T."/>
            <person name="Pickel B."/>
            <person name="Atanasova L."/>
            <person name="Karlsson M."/>
            <person name="Huettel B."/>
            <person name="Barry K.W."/>
            <person name="Haridas S."/>
            <person name="Chen C."/>
            <person name="Bauer D."/>
            <person name="Andreopoulos W."/>
            <person name="Pangilinan J."/>
            <person name="LaButti K."/>
            <person name="Riley R."/>
            <person name="Lipzen A."/>
            <person name="Clum A."/>
            <person name="Drula E."/>
            <person name="Henrissat B."/>
            <person name="Kohler A."/>
            <person name="Grigoriev I.V."/>
            <person name="Martin F.M."/>
            <person name="Hacquard S."/>
        </authorList>
    </citation>
    <scope>NUCLEOTIDE SEQUENCE [LARGE SCALE GENOMIC DNA]</scope>
    <source>
        <strain evidence="4 5">MPI-CAGE-CH-0241</strain>
    </source>
</reference>
<keyword evidence="5" id="KW-1185">Reference proteome</keyword>
<dbReference type="Pfam" id="PF00240">
    <property type="entry name" value="ubiquitin"/>
    <property type="match status" value="1"/>
</dbReference>
<dbReference type="PROSITE" id="PS50053">
    <property type="entry name" value="UBIQUITIN_2"/>
    <property type="match status" value="1"/>
</dbReference>
<dbReference type="EMBL" id="JAGPYM010000010">
    <property type="protein sequence ID" value="KAH6889691.1"/>
    <property type="molecule type" value="Genomic_DNA"/>
</dbReference>